<evidence type="ECO:0000313" key="1">
    <source>
        <dbReference type="EMBL" id="GAH76346.1"/>
    </source>
</evidence>
<feature type="non-terminal residue" evidence="1">
    <location>
        <position position="130"/>
    </location>
</feature>
<reference evidence="1" key="1">
    <citation type="journal article" date="2014" name="Front. Microbiol.">
        <title>High frequency of phylogenetically diverse reductive dehalogenase-homologous genes in deep subseafloor sedimentary metagenomes.</title>
        <authorList>
            <person name="Kawai M."/>
            <person name="Futagami T."/>
            <person name="Toyoda A."/>
            <person name="Takaki Y."/>
            <person name="Nishi S."/>
            <person name="Hori S."/>
            <person name="Arai W."/>
            <person name="Tsubouchi T."/>
            <person name="Morono Y."/>
            <person name="Uchiyama I."/>
            <person name="Ito T."/>
            <person name="Fujiyama A."/>
            <person name="Inagaki F."/>
            <person name="Takami H."/>
        </authorList>
    </citation>
    <scope>NUCLEOTIDE SEQUENCE</scope>
    <source>
        <strain evidence="1">Expedition CK06-06</strain>
    </source>
</reference>
<protein>
    <submittedName>
        <fullName evidence="1">Uncharacterized protein</fullName>
    </submittedName>
</protein>
<comment type="caution">
    <text evidence="1">The sequence shown here is derived from an EMBL/GenBank/DDBJ whole genome shotgun (WGS) entry which is preliminary data.</text>
</comment>
<name>X1I1Q1_9ZZZZ</name>
<gene>
    <name evidence="1" type="ORF">S03H2_67336</name>
</gene>
<accession>X1I1Q1</accession>
<dbReference type="AlphaFoldDB" id="X1I1Q1"/>
<organism evidence="1">
    <name type="scientific">marine sediment metagenome</name>
    <dbReference type="NCBI Taxonomy" id="412755"/>
    <lineage>
        <taxon>unclassified sequences</taxon>
        <taxon>metagenomes</taxon>
        <taxon>ecological metagenomes</taxon>
    </lineage>
</organism>
<proteinExistence type="predicted"/>
<dbReference type="EMBL" id="BARU01044064">
    <property type="protein sequence ID" value="GAH76346.1"/>
    <property type="molecule type" value="Genomic_DNA"/>
</dbReference>
<sequence length="130" mass="14203">MGNLFIGFPVPRAKIAEMIETAAPPIIHADRHEATGDDEIAFLNLHDRLHASRHESGGDDEITIDGAGIATLYDDLGFHYKTFFPTLDGFLVTESGDGVVDRTHEMLEVCTGEATGSYANIKKITLFLNL</sequence>